<protein>
    <submittedName>
        <fullName evidence="1">Uncharacterized protein</fullName>
    </submittedName>
</protein>
<sequence length="80" mass="8708">MEAMPLDRTLPLQTPTFKVERVALHASWTHWSPSCEVASARLVLPVSGATGFRMAGQSVLLDSLTAMSLPTGRSKKFIHS</sequence>
<name>A0A916WKY0_9BURK</name>
<proteinExistence type="predicted"/>
<dbReference type="EMBL" id="BMIG01000013">
    <property type="protein sequence ID" value="GGB07677.1"/>
    <property type="molecule type" value="Genomic_DNA"/>
</dbReference>
<gene>
    <name evidence="1" type="ORF">GCM10011496_30730</name>
</gene>
<dbReference type="Proteomes" id="UP000620596">
    <property type="component" value="Unassembled WGS sequence"/>
</dbReference>
<comment type="caution">
    <text evidence="1">The sequence shown here is derived from an EMBL/GenBank/DDBJ whole genome shotgun (WGS) entry which is preliminary data.</text>
</comment>
<evidence type="ECO:0000313" key="1">
    <source>
        <dbReference type="EMBL" id="GGB07677.1"/>
    </source>
</evidence>
<accession>A0A916WKY0</accession>
<dbReference type="AlphaFoldDB" id="A0A916WKY0"/>
<organism evidence="1 2">
    <name type="scientific">Polaromonas eurypsychrophila</name>
    <dbReference type="NCBI Taxonomy" id="1614635"/>
    <lineage>
        <taxon>Bacteria</taxon>
        <taxon>Pseudomonadati</taxon>
        <taxon>Pseudomonadota</taxon>
        <taxon>Betaproteobacteria</taxon>
        <taxon>Burkholderiales</taxon>
        <taxon>Comamonadaceae</taxon>
        <taxon>Polaromonas</taxon>
    </lineage>
</organism>
<evidence type="ECO:0000313" key="2">
    <source>
        <dbReference type="Proteomes" id="UP000620596"/>
    </source>
</evidence>
<keyword evidence="2" id="KW-1185">Reference proteome</keyword>
<reference evidence="1" key="2">
    <citation type="submission" date="2020-09" db="EMBL/GenBank/DDBJ databases">
        <authorList>
            <person name="Sun Q."/>
            <person name="Zhou Y."/>
        </authorList>
    </citation>
    <scope>NUCLEOTIDE SEQUENCE</scope>
    <source>
        <strain evidence="1">CGMCC 1.15322</strain>
    </source>
</reference>
<reference evidence="1" key="1">
    <citation type="journal article" date="2014" name="Int. J. Syst. Evol. Microbiol.">
        <title>Complete genome sequence of Corynebacterium casei LMG S-19264T (=DSM 44701T), isolated from a smear-ripened cheese.</title>
        <authorList>
            <consortium name="US DOE Joint Genome Institute (JGI-PGF)"/>
            <person name="Walter F."/>
            <person name="Albersmeier A."/>
            <person name="Kalinowski J."/>
            <person name="Ruckert C."/>
        </authorList>
    </citation>
    <scope>NUCLEOTIDE SEQUENCE</scope>
    <source>
        <strain evidence="1">CGMCC 1.15322</strain>
    </source>
</reference>